<dbReference type="RefSeq" id="WP_046281401.1">
    <property type="nucleotide sequence ID" value="NZ_LATL02000044.1"/>
</dbReference>
<gene>
    <name evidence="2" type="ORF">WN50_25425</name>
</gene>
<proteinExistence type="predicted"/>
<dbReference type="InterPro" id="IPR035093">
    <property type="entry name" value="RelE/ParE_toxin_dom_sf"/>
</dbReference>
<dbReference type="AlphaFoldDB" id="A0A0F5Y8Y4"/>
<dbReference type="EMBL" id="LATL02000044">
    <property type="protein sequence ID" value="KKD35411.1"/>
    <property type="molecule type" value="Genomic_DNA"/>
</dbReference>
<sequence length="75" mass="8652">MGSYVFSELAVQDLNEICDFIGQTNTTAASKLFDSIRKKCKLVADFPNMGKDYTWIVRSNEDIARLVTLYVRRRK</sequence>
<dbReference type="Proteomes" id="UP000033607">
    <property type="component" value="Unassembled WGS sequence"/>
</dbReference>
<dbReference type="InterPro" id="IPR007712">
    <property type="entry name" value="RelE/ParE_toxin"/>
</dbReference>
<evidence type="ECO:0000256" key="1">
    <source>
        <dbReference type="ARBA" id="ARBA00022649"/>
    </source>
</evidence>
<comment type="caution">
    <text evidence="2">The sequence shown here is derived from an EMBL/GenBank/DDBJ whole genome shotgun (WGS) entry which is preliminary data.</text>
</comment>
<evidence type="ECO:0008006" key="4">
    <source>
        <dbReference type="Google" id="ProtNLM"/>
    </source>
</evidence>
<organism evidence="2 3">
    <name type="scientific">Limnoraphis robusta CS-951</name>
    <dbReference type="NCBI Taxonomy" id="1637645"/>
    <lineage>
        <taxon>Bacteria</taxon>
        <taxon>Bacillati</taxon>
        <taxon>Cyanobacteriota</taxon>
        <taxon>Cyanophyceae</taxon>
        <taxon>Oscillatoriophycideae</taxon>
        <taxon>Oscillatoriales</taxon>
        <taxon>Sirenicapillariaceae</taxon>
        <taxon>Limnoraphis</taxon>
    </lineage>
</organism>
<dbReference type="Gene3D" id="3.30.2310.20">
    <property type="entry name" value="RelE-like"/>
    <property type="match status" value="1"/>
</dbReference>
<accession>A0A0F5Y8Y4</accession>
<evidence type="ECO:0000313" key="2">
    <source>
        <dbReference type="EMBL" id="KKD35411.1"/>
    </source>
</evidence>
<evidence type="ECO:0000313" key="3">
    <source>
        <dbReference type="Proteomes" id="UP000033607"/>
    </source>
</evidence>
<name>A0A0F5Y8Y4_9CYAN</name>
<reference evidence="2 3" key="1">
    <citation type="submission" date="2015-06" db="EMBL/GenBank/DDBJ databases">
        <title>Draft genome assembly of filamentous brackish cyanobacterium Limnoraphis robusta strain CS-951.</title>
        <authorList>
            <person name="Willis A."/>
            <person name="Parks M."/>
            <person name="Burford M.A."/>
        </authorList>
    </citation>
    <scope>NUCLEOTIDE SEQUENCE [LARGE SCALE GENOMIC DNA]</scope>
    <source>
        <strain evidence="2 3">CS-951</strain>
    </source>
</reference>
<protein>
    <recommendedName>
        <fullName evidence="4">Plasmid stabilization protein</fullName>
    </recommendedName>
</protein>
<dbReference type="OrthoDB" id="9798046at2"/>
<keyword evidence="1" id="KW-1277">Toxin-antitoxin system</keyword>
<dbReference type="Pfam" id="PF05016">
    <property type="entry name" value="ParE_toxin"/>
    <property type="match status" value="1"/>
</dbReference>